<dbReference type="SMART" id="SM00870">
    <property type="entry name" value="Asparaginase"/>
    <property type="match status" value="1"/>
</dbReference>
<accession>A0ABR7NGS8</accession>
<dbReference type="Pfam" id="PF00710">
    <property type="entry name" value="Asparaginase"/>
    <property type="match status" value="1"/>
</dbReference>
<dbReference type="InterPro" id="IPR006034">
    <property type="entry name" value="Asparaginase/glutaminase-like"/>
</dbReference>
<dbReference type="SFLD" id="SFLDS00057">
    <property type="entry name" value="Glutaminase/Asparaginase"/>
    <property type="match status" value="1"/>
</dbReference>
<keyword evidence="2" id="KW-0378">Hydrolase</keyword>
<evidence type="ECO:0000259" key="5">
    <source>
        <dbReference type="Pfam" id="PF17763"/>
    </source>
</evidence>
<proteinExistence type="inferred from homology"/>
<dbReference type="Proteomes" id="UP000658131">
    <property type="component" value="Unassembled WGS sequence"/>
</dbReference>
<dbReference type="Gene3D" id="3.40.50.1170">
    <property type="entry name" value="L-asparaginase, N-terminal domain"/>
    <property type="match status" value="1"/>
</dbReference>
<evidence type="ECO:0000256" key="3">
    <source>
        <dbReference type="PROSITE-ProRule" id="PRU10100"/>
    </source>
</evidence>
<dbReference type="PROSITE" id="PS51732">
    <property type="entry name" value="ASN_GLN_ASE_3"/>
    <property type="match status" value="1"/>
</dbReference>
<protein>
    <submittedName>
        <fullName evidence="6">Asparaginase</fullName>
    </submittedName>
</protein>
<feature type="domain" description="L-asparaginase N-terminal" evidence="4">
    <location>
        <begin position="5"/>
        <end position="194"/>
    </location>
</feature>
<dbReference type="PANTHER" id="PTHR11707:SF28">
    <property type="entry name" value="60 KDA LYSOPHOSPHOLIPASE"/>
    <property type="match status" value="1"/>
</dbReference>
<gene>
    <name evidence="6" type="ORF">H8717_04115</name>
</gene>
<dbReference type="InterPro" id="IPR027474">
    <property type="entry name" value="L-asparaginase_N"/>
</dbReference>
<evidence type="ECO:0000313" key="7">
    <source>
        <dbReference type="Proteomes" id="UP000658131"/>
    </source>
</evidence>
<dbReference type="InterPro" id="IPR027473">
    <property type="entry name" value="L-asparaginase_C"/>
</dbReference>
<dbReference type="InterPro" id="IPR027475">
    <property type="entry name" value="Asparaginase/glutaminase_AS2"/>
</dbReference>
<comment type="caution">
    <text evidence="6">The sequence shown here is derived from an EMBL/GenBank/DDBJ whole genome shotgun (WGS) entry which is preliminary data.</text>
</comment>
<dbReference type="RefSeq" id="WP_262399222.1">
    <property type="nucleotide sequence ID" value="NZ_JACRTB010000005.1"/>
</dbReference>
<comment type="similarity">
    <text evidence="1">Belongs to the asparaginase 1 family.</text>
</comment>
<dbReference type="PIRSF" id="PIRSF500176">
    <property type="entry name" value="L_ASNase"/>
    <property type="match status" value="1"/>
</dbReference>
<dbReference type="InterPro" id="IPR004550">
    <property type="entry name" value="AsnASE_II"/>
</dbReference>
<dbReference type="InterPro" id="IPR036152">
    <property type="entry name" value="Asp/glu_Ase-like_sf"/>
</dbReference>
<dbReference type="InterPro" id="IPR037152">
    <property type="entry name" value="L-asparaginase_N_sf"/>
</dbReference>
<dbReference type="EMBL" id="JACRTB010000005">
    <property type="protein sequence ID" value="MBC8575596.1"/>
    <property type="molecule type" value="Genomic_DNA"/>
</dbReference>
<dbReference type="PANTHER" id="PTHR11707">
    <property type="entry name" value="L-ASPARAGINASE"/>
    <property type="match status" value="1"/>
</dbReference>
<evidence type="ECO:0000259" key="4">
    <source>
        <dbReference type="Pfam" id="PF00710"/>
    </source>
</evidence>
<name>A0ABR7NGS8_9FIRM</name>
<dbReference type="SUPFAM" id="SSF53774">
    <property type="entry name" value="Glutaminase/Asparaginase"/>
    <property type="match status" value="1"/>
</dbReference>
<dbReference type="InterPro" id="IPR040919">
    <property type="entry name" value="Asparaginase_C"/>
</dbReference>
<feature type="active site" evidence="3">
    <location>
        <position position="91"/>
    </location>
</feature>
<evidence type="ECO:0000256" key="2">
    <source>
        <dbReference type="ARBA" id="ARBA00022801"/>
    </source>
</evidence>
<dbReference type="CDD" id="cd08964">
    <property type="entry name" value="L-asparaginase_II"/>
    <property type="match status" value="1"/>
</dbReference>
<evidence type="ECO:0000256" key="1">
    <source>
        <dbReference type="ARBA" id="ARBA00010518"/>
    </source>
</evidence>
<dbReference type="PROSITE" id="PS00917">
    <property type="entry name" value="ASN_GLN_ASE_2"/>
    <property type="match status" value="1"/>
</dbReference>
<keyword evidence="7" id="KW-1185">Reference proteome</keyword>
<sequence length="336" mass="35703">MSKSKVIVFTTGGTIMSRFDSATGTIVQAESGDHLLSALSAFDSNIEIEAYDFCNRPSPHMDPKIGLSLSKKIQEALKREEISGAVIAHGTDTIEEMSYLTSLILSSPKPVVFTGAMKSSSEEYIDNIGNLLGAIRIAADPRSQKRGVMVFFNQDIFPARCIVKGDTNHMNSFLATEGGPMGAVINGEVIFYHRIPAQKTYDVSRLDSNVQLIKACFGMSPLLIDACTDAAVDGIVIEALGAGNLPPSVLPSIRRAIAAGIPVIIASRCLRGPSLAVYAYEGGGAQLKAMGCIFSGNLNGTKARIQLMVLKSACCGPTEIAACFAERSGTEESKSR</sequence>
<feature type="domain" description="Asparaginase/glutaminase C-terminal" evidence="5">
    <location>
        <begin position="209"/>
        <end position="324"/>
    </location>
</feature>
<dbReference type="Pfam" id="PF17763">
    <property type="entry name" value="Asparaginase_C"/>
    <property type="match status" value="1"/>
</dbReference>
<dbReference type="Gene3D" id="3.40.50.40">
    <property type="match status" value="1"/>
</dbReference>
<dbReference type="PIRSF" id="PIRSF001220">
    <property type="entry name" value="L-ASNase_gatD"/>
    <property type="match status" value="1"/>
</dbReference>
<reference evidence="6 7" key="1">
    <citation type="submission" date="2020-08" db="EMBL/GenBank/DDBJ databases">
        <title>Genome public.</title>
        <authorList>
            <person name="Liu C."/>
            <person name="Sun Q."/>
        </authorList>
    </citation>
    <scope>NUCLEOTIDE SEQUENCE [LARGE SCALE GENOMIC DNA]</scope>
    <source>
        <strain evidence="6 7">BX1</strain>
    </source>
</reference>
<dbReference type="PRINTS" id="PR00139">
    <property type="entry name" value="ASNGLNASE"/>
</dbReference>
<evidence type="ECO:0000313" key="6">
    <source>
        <dbReference type="EMBL" id="MBC8575596.1"/>
    </source>
</evidence>
<organism evidence="6 7">
    <name type="scientific">Yanshouia hominis</name>
    <dbReference type="NCBI Taxonomy" id="2763673"/>
    <lineage>
        <taxon>Bacteria</taxon>
        <taxon>Bacillati</taxon>
        <taxon>Bacillota</taxon>
        <taxon>Clostridia</taxon>
        <taxon>Eubacteriales</taxon>
        <taxon>Oscillospiraceae</taxon>
        <taxon>Yanshouia</taxon>
    </lineage>
</organism>